<evidence type="ECO:0000313" key="3">
    <source>
        <dbReference type="EMBL" id="CAH0474540.1"/>
    </source>
</evidence>
<evidence type="ECO:0000259" key="2">
    <source>
        <dbReference type="Pfam" id="PF00144"/>
    </source>
</evidence>
<proteinExistence type="predicted"/>
<dbReference type="PANTHER" id="PTHR46825">
    <property type="entry name" value="D-ALANYL-D-ALANINE-CARBOXYPEPTIDASE/ENDOPEPTIDASE AMPH"/>
    <property type="match status" value="1"/>
</dbReference>
<reference evidence="3" key="1">
    <citation type="submission" date="2021-11" db="EMBL/GenBank/DDBJ databases">
        <authorList>
            <person name="Islam A."/>
            <person name="Islam S."/>
            <person name="Flora M.S."/>
            <person name="Rahman M."/>
            <person name="Ziaur R.M."/>
            <person name="Epstein J.H."/>
            <person name="Hassan M."/>
            <person name="Klassen M."/>
            <person name="Woodard K."/>
            <person name="Webb A."/>
            <person name="Webby R.J."/>
            <person name="El Zowalaty M.E."/>
        </authorList>
    </citation>
    <scope>NUCLEOTIDE SEQUENCE</scope>
    <source>
        <strain evidence="3">Pbs3</strain>
    </source>
</reference>
<dbReference type="InterPro" id="IPR012338">
    <property type="entry name" value="Beta-lactam/transpept-like"/>
</dbReference>
<sequence length="508" mass="57801">MPQDSEELPLLDRNASVSLQQQLSSYHERQRKRQQRRYRSRTVGRATVGFLAALLLTLLLVVLSWPAQHNQHALELHSLLDEYQHTRNFSGVVRLSHNGQKKLQQAMGFANVPFKQPMEEHSVFPMGAHIQLLMAVAMHQLQERGLVELQRSVSEHWTEQDWQNFGLETNRTTWCPTLELEDECQVVTFEHLLYMGSGISSHEGDMLSTMGAFGLQIGTFIDKPLAFKPGTSYKYATENYMLLAYMVEKLSRLTMEEYLEQHIFQPLGLKRTTFDPLLQTVDIQHALVDQYVQFYAHRQPNGSYNARTGDSSSNNLSEPIVVAEKHLQHMSTGSCAIYEGRENSLHGLLSTGKDMHKIYTDLFHEQGRHSKLLKAHSIAQIVQTRNPAYPAFGQGIGVEFEEQPKEVAQESDWPAKITFCGSTACSTTCMAMQLPAINMSIISSAFTNDVRLFFPSVNAFHAYKPRDFLKQRNSATEKDAFEKNDGAVNTFAWSLLQVFLQFYMAPDN</sequence>
<dbReference type="SUPFAM" id="SSF56601">
    <property type="entry name" value="beta-lactamase/transpeptidase-like"/>
    <property type="match status" value="1"/>
</dbReference>
<dbReference type="Gene3D" id="3.40.710.10">
    <property type="entry name" value="DD-peptidase/beta-lactamase superfamily"/>
    <property type="match status" value="1"/>
</dbReference>
<keyword evidence="1" id="KW-0812">Transmembrane</keyword>
<feature type="domain" description="Beta-lactamase-related" evidence="2">
    <location>
        <begin position="78"/>
        <end position="370"/>
    </location>
</feature>
<accession>A0AAU9KPQ9</accession>
<keyword evidence="1" id="KW-1133">Transmembrane helix</keyword>
<comment type="caution">
    <text evidence="3">The sequence shown here is derived from an EMBL/GenBank/DDBJ whole genome shotgun (WGS) entry which is preliminary data.</text>
</comment>
<organism evidence="3 4">
    <name type="scientific">Peronospora belbahrii</name>
    <dbReference type="NCBI Taxonomy" id="622444"/>
    <lineage>
        <taxon>Eukaryota</taxon>
        <taxon>Sar</taxon>
        <taxon>Stramenopiles</taxon>
        <taxon>Oomycota</taxon>
        <taxon>Peronosporomycetes</taxon>
        <taxon>Peronosporales</taxon>
        <taxon>Peronosporaceae</taxon>
        <taxon>Peronospora</taxon>
    </lineage>
</organism>
<dbReference type="InterPro" id="IPR050491">
    <property type="entry name" value="AmpC-like"/>
</dbReference>
<name>A0AAU9KPQ9_9STRA</name>
<dbReference type="AlphaFoldDB" id="A0AAU9KPQ9"/>
<dbReference type="Proteomes" id="UP001160483">
    <property type="component" value="Unassembled WGS sequence"/>
</dbReference>
<feature type="transmembrane region" description="Helical" evidence="1">
    <location>
        <begin position="42"/>
        <end position="65"/>
    </location>
</feature>
<dbReference type="InterPro" id="IPR001466">
    <property type="entry name" value="Beta-lactam-related"/>
</dbReference>
<evidence type="ECO:0000256" key="1">
    <source>
        <dbReference type="SAM" id="Phobius"/>
    </source>
</evidence>
<gene>
    <name evidence="3" type="ORF">PBS003_LOCUS1385</name>
</gene>
<evidence type="ECO:0000313" key="4">
    <source>
        <dbReference type="Proteomes" id="UP001160483"/>
    </source>
</evidence>
<dbReference type="Pfam" id="PF00144">
    <property type="entry name" value="Beta-lactamase"/>
    <property type="match status" value="1"/>
</dbReference>
<dbReference type="EMBL" id="CAKKTJ010000110">
    <property type="protein sequence ID" value="CAH0474540.1"/>
    <property type="molecule type" value="Genomic_DNA"/>
</dbReference>
<keyword evidence="1" id="KW-0472">Membrane</keyword>
<dbReference type="PANTHER" id="PTHR46825:SF9">
    <property type="entry name" value="BETA-LACTAMASE-RELATED DOMAIN-CONTAINING PROTEIN"/>
    <property type="match status" value="1"/>
</dbReference>
<protein>
    <recommendedName>
        <fullName evidence="2">Beta-lactamase-related domain-containing protein</fullName>
    </recommendedName>
</protein>